<gene>
    <name evidence="2" type="ORF">JOD17_003485</name>
</gene>
<dbReference type="InterPro" id="IPR029032">
    <property type="entry name" value="AhpD-like"/>
</dbReference>
<sequence>MDKNEAGWKQIEELAGERGIQSMKAAEEFSPRLARLAVEFGYGDVYASDALTLKQRSLITLSSLITQGDPGTGLSYHFRAALRIGVTKEEILELINHCTAYAGFPKCINALFIFKEAYETYEEENK</sequence>
<evidence type="ECO:0000259" key="1">
    <source>
        <dbReference type="Pfam" id="PF02627"/>
    </source>
</evidence>
<dbReference type="EMBL" id="JAFBEC010000012">
    <property type="protein sequence ID" value="MBM7634379.1"/>
    <property type="molecule type" value="Genomic_DNA"/>
</dbReference>
<keyword evidence="3" id="KW-1185">Reference proteome</keyword>
<comment type="caution">
    <text evidence="2">The sequence shown here is derived from an EMBL/GenBank/DDBJ whole genome shotgun (WGS) entry which is preliminary data.</text>
</comment>
<dbReference type="Pfam" id="PF02627">
    <property type="entry name" value="CMD"/>
    <property type="match status" value="1"/>
</dbReference>
<organism evidence="2 3">
    <name type="scientific">Geomicrobium sediminis</name>
    <dbReference type="NCBI Taxonomy" id="1347788"/>
    <lineage>
        <taxon>Bacteria</taxon>
        <taxon>Bacillati</taxon>
        <taxon>Bacillota</taxon>
        <taxon>Bacilli</taxon>
        <taxon>Bacillales</taxon>
        <taxon>Geomicrobium</taxon>
    </lineage>
</organism>
<protein>
    <submittedName>
        <fullName evidence="2">4-carboxymuconolactone decarboxylase</fullName>
        <ecNumber evidence="2">4.1.1.44</ecNumber>
    </submittedName>
</protein>
<dbReference type="PANTHER" id="PTHR33570">
    <property type="entry name" value="4-CARBOXYMUCONOLACTONE DECARBOXYLASE FAMILY PROTEIN"/>
    <property type="match status" value="1"/>
</dbReference>
<name>A0ABS2PGC3_9BACL</name>
<reference evidence="2 3" key="1">
    <citation type="submission" date="2021-01" db="EMBL/GenBank/DDBJ databases">
        <title>Genomic Encyclopedia of Type Strains, Phase IV (KMG-IV): sequencing the most valuable type-strain genomes for metagenomic binning, comparative biology and taxonomic classification.</title>
        <authorList>
            <person name="Goeker M."/>
        </authorList>
    </citation>
    <scope>NUCLEOTIDE SEQUENCE [LARGE SCALE GENOMIC DNA]</scope>
    <source>
        <strain evidence="2 3">DSM 25540</strain>
    </source>
</reference>
<dbReference type="InterPro" id="IPR052512">
    <property type="entry name" value="4CMD/NDH-1_regulator"/>
</dbReference>
<dbReference type="PANTHER" id="PTHR33570:SF2">
    <property type="entry name" value="CARBOXYMUCONOLACTONE DECARBOXYLASE-LIKE DOMAIN-CONTAINING PROTEIN"/>
    <property type="match status" value="1"/>
</dbReference>
<dbReference type="Gene3D" id="1.20.1290.10">
    <property type="entry name" value="AhpD-like"/>
    <property type="match status" value="1"/>
</dbReference>
<dbReference type="RefSeq" id="WP_042359794.1">
    <property type="nucleotide sequence ID" value="NZ_JAFBEC010000012.1"/>
</dbReference>
<keyword evidence="2" id="KW-0456">Lyase</keyword>
<feature type="domain" description="Carboxymuconolactone decarboxylase-like" evidence="1">
    <location>
        <begin position="31"/>
        <end position="116"/>
    </location>
</feature>
<accession>A0ABS2PGC3</accession>
<evidence type="ECO:0000313" key="2">
    <source>
        <dbReference type="EMBL" id="MBM7634379.1"/>
    </source>
</evidence>
<dbReference type="GO" id="GO:0047575">
    <property type="term" value="F:4-carboxymuconolactone decarboxylase activity"/>
    <property type="evidence" value="ECO:0007669"/>
    <property type="project" value="UniProtKB-EC"/>
</dbReference>
<proteinExistence type="predicted"/>
<evidence type="ECO:0000313" key="3">
    <source>
        <dbReference type="Proteomes" id="UP000741863"/>
    </source>
</evidence>
<dbReference type="Proteomes" id="UP000741863">
    <property type="component" value="Unassembled WGS sequence"/>
</dbReference>
<dbReference type="SUPFAM" id="SSF69118">
    <property type="entry name" value="AhpD-like"/>
    <property type="match status" value="1"/>
</dbReference>
<dbReference type="EC" id="4.1.1.44" evidence="2"/>
<dbReference type="InterPro" id="IPR003779">
    <property type="entry name" value="CMD-like"/>
</dbReference>